<evidence type="ECO:0000256" key="2">
    <source>
        <dbReference type="ARBA" id="ARBA00005752"/>
    </source>
</evidence>
<dbReference type="NCBIfam" id="TIGR03104">
    <property type="entry name" value="trio_amidotrans"/>
    <property type="match status" value="1"/>
</dbReference>
<feature type="active site" description="For GATase activity" evidence="9">
    <location>
        <position position="2"/>
    </location>
</feature>
<dbReference type="EC" id="6.3.5.4" evidence="3"/>
<name>A0A7K1FQH0_9ACTN</name>
<evidence type="ECO:0000256" key="5">
    <source>
        <dbReference type="ARBA" id="ARBA00022840"/>
    </source>
</evidence>
<dbReference type="GO" id="GO:0005829">
    <property type="term" value="C:cytosol"/>
    <property type="evidence" value="ECO:0007669"/>
    <property type="project" value="TreeGrafter"/>
</dbReference>
<dbReference type="SUPFAM" id="SSF52402">
    <property type="entry name" value="Adenine nucleotide alpha hydrolases-like"/>
    <property type="match status" value="1"/>
</dbReference>
<accession>A0A7K1FQH0</accession>
<comment type="catalytic activity">
    <reaction evidence="8">
        <text>L-aspartate + L-glutamine + ATP + H2O = L-asparagine + L-glutamate + AMP + diphosphate + H(+)</text>
        <dbReference type="Rhea" id="RHEA:12228"/>
        <dbReference type="ChEBI" id="CHEBI:15377"/>
        <dbReference type="ChEBI" id="CHEBI:15378"/>
        <dbReference type="ChEBI" id="CHEBI:29985"/>
        <dbReference type="ChEBI" id="CHEBI:29991"/>
        <dbReference type="ChEBI" id="CHEBI:30616"/>
        <dbReference type="ChEBI" id="CHEBI:33019"/>
        <dbReference type="ChEBI" id="CHEBI:58048"/>
        <dbReference type="ChEBI" id="CHEBI:58359"/>
        <dbReference type="ChEBI" id="CHEBI:456215"/>
        <dbReference type="EC" id="6.3.5.4"/>
    </reaction>
</comment>
<evidence type="ECO:0000256" key="7">
    <source>
        <dbReference type="ARBA" id="ARBA00022962"/>
    </source>
</evidence>
<dbReference type="InterPro" id="IPR029055">
    <property type="entry name" value="Ntn_hydrolases_N"/>
</dbReference>
<protein>
    <recommendedName>
        <fullName evidence="3">asparagine synthase (glutamine-hydrolyzing)</fullName>
        <ecNumber evidence="3">6.3.5.4</ecNumber>
    </recommendedName>
</protein>
<evidence type="ECO:0000256" key="4">
    <source>
        <dbReference type="ARBA" id="ARBA00022741"/>
    </source>
</evidence>
<organism evidence="12 13">
    <name type="scientific">Nakamurella alba</name>
    <dbReference type="NCBI Taxonomy" id="2665158"/>
    <lineage>
        <taxon>Bacteria</taxon>
        <taxon>Bacillati</taxon>
        <taxon>Actinomycetota</taxon>
        <taxon>Actinomycetes</taxon>
        <taxon>Nakamurellales</taxon>
        <taxon>Nakamurellaceae</taxon>
        <taxon>Nakamurella</taxon>
    </lineage>
</organism>
<reference evidence="12 13" key="1">
    <citation type="submission" date="2019-11" db="EMBL/GenBank/DDBJ databases">
        <authorList>
            <person name="Jiang L.-Q."/>
        </authorList>
    </citation>
    <scope>NUCLEOTIDE SEQUENCE [LARGE SCALE GENOMIC DNA]</scope>
    <source>
        <strain evidence="12 13">YIM 132087</strain>
    </source>
</reference>
<dbReference type="InterPro" id="IPR006426">
    <property type="entry name" value="Asn_synth_AEB"/>
</dbReference>
<feature type="domain" description="Glutamine amidotransferase type-2" evidence="11">
    <location>
        <begin position="2"/>
        <end position="214"/>
    </location>
</feature>
<evidence type="ECO:0000256" key="8">
    <source>
        <dbReference type="ARBA" id="ARBA00048741"/>
    </source>
</evidence>
<dbReference type="GO" id="GO:0006529">
    <property type="term" value="P:asparagine biosynthetic process"/>
    <property type="evidence" value="ECO:0007669"/>
    <property type="project" value="UniProtKB-KW"/>
</dbReference>
<dbReference type="GO" id="GO:0005524">
    <property type="term" value="F:ATP binding"/>
    <property type="evidence" value="ECO:0007669"/>
    <property type="project" value="UniProtKB-KW"/>
</dbReference>
<keyword evidence="13" id="KW-1185">Reference proteome</keyword>
<dbReference type="CDD" id="cd01991">
    <property type="entry name" value="Asn_synthase_B_C"/>
    <property type="match status" value="1"/>
</dbReference>
<feature type="binding site" evidence="10">
    <location>
        <position position="100"/>
    </location>
    <ligand>
        <name>L-glutamine</name>
        <dbReference type="ChEBI" id="CHEBI:58359"/>
    </ligand>
</feature>
<keyword evidence="9" id="KW-0028">Amino-acid biosynthesis</keyword>
<dbReference type="Gene3D" id="3.60.20.10">
    <property type="entry name" value="Glutamine Phosphoribosylpyrophosphate, subunit 1, domain 1"/>
    <property type="match status" value="1"/>
</dbReference>
<dbReference type="RefSeq" id="WP_154770382.1">
    <property type="nucleotide sequence ID" value="NZ_WLYK01000009.1"/>
</dbReference>
<feature type="binding site" evidence="10">
    <location>
        <begin position="369"/>
        <end position="370"/>
    </location>
    <ligand>
        <name>ATP</name>
        <dbReference type="ChEBI" id="CHEBI:30616"/>
    </ligand>
</feature>
<dbReference type="AlphaFoldDB" id="A0A7K1FQH0"/>
<dbReference type="Gene3D" id="3.40.50.620">
    <property type="entry name" value="HUPs"/>
    <property type="match status" value="1"/>
</dbReference>
<dbReference type="EMBL" id="WLYK01000009">
    <property type="protein sequence ID" value="MTD16386.1"/>
    <property type="molecule type" value="Genomic_DNA"/>
</dbReference>
<comment type="similarity">
    <text evidence="2">Belongs to the asparagine synthetase family.</text>
</comment>
<keyword evidence="6 9" id="KW-0061">Asparagine biosynthesis</keyword>
<dbReference type="CDD" id="cd00712">
    <property type="entry name" value="AsnB"/>
    <property type="match status" value="1"/>
</dbReference>
<keyword evidence="12" id="KW-0808">Transferase</keyword>
<dbReference type="InterPro" id="IPR051786">
    <property type="entry name" value="ASN_synthetase/amidase"/>
</dbReference>
<dbReference type="Pfam" id="PF13537">
    <property type="entry name" value="GATase_7"/>
    <property type="match status" value="1"/>
</dbReference>
<dbReference type="InterPro" id="IPR014729">
    <property type="entry name" value="Rossmann-like_a/b/a_fold"/>
</dbReference>
<dbReference type="GO" id="GO:0004066">
    <property type="term" value="F:asparagine synthase (glutamine-hydrolyzing) activity"/>
    <property type="evidence" value="ECO:0007669"/>
    <property type="project" value="UniProtKB-EC"/>
</dbReference>
<evidence type="ECO:0000256" key="3">
    <source>
        <dbReference type="ARBA" id="ARBA00012737"/>
    </source>
</evidence>
<dbReference type="PROSITE" id="PS51278">
    <property type="entry name" value="GATASE_TYPE_2"/>
    <property type="match status" value="1"/>
</dbReference>
<evidence type="ECO:0000256" key="9">
    <source>
        <dbReference type="PIRSR" id="PIRSR001589-1"/>
    </source>
</evidence>
<comment type="caution">
    <text evidence="12">The sequence shown here is derived from an EMBL/GenBank/DDBJ whole genome shotgun (WGS) entry which is preliminary data.</text>
</comment>
<evidence type="ECO:0000313" key="12">
    <source>
        <dbReference type="EMBL" id="MTD16386.1"/>
    </source>
</evidence>
<keyword evidence="4 10" id="KW-0547">Nucleotide-binding</keyword>
<feature type="binding site" evidence="10">
    <location>
        <position position="293"/>
    </location>
    <ligand>
        <name>ATP</name>
        <dbReference type="ChEBI" id="CHEBI:30616"/>
    </ligand>
</feature>
<dbReference type="InterPro" id="IPR017932">
    <property type="entry name" value="GATase_2_dom"/>
</dbReference>
<evidence type="ECO:0000313" key="13">
    <source>
        <dbReference type="Proteomes" id="UP000460221"/>
    </source>
</evidence>
<dbReference type="Proteomes" id="UP000460221">
    <property type="component" value="Unassembled WGS sequence"/>
</dbReference>
<dbReference type="InterPro" id="IPR017535">
    <property type="entry name" value="Asparagine_synth"/>
</dbReference>
<evidence type="ECO:0000256" key="10">
    <source>
        <dbReference type="PIRSR" id="PIRSR001589-2"/>
    </source>
</evidence>
<dbReference type="SUPFAM" id="SSF56235">
    <property type="entry name" value="N-terminal nucleophile aminohydrolases (Ntn hydrolases)"/>
    <property type="match status" value="1"/>
</dbReference>
<dbReference type="InterPro" id="IPR001962">
    <property type="entry name" value="Asn_synthase"/>
</dbReference>
<dbReference type="InterPro" id="IPR033738">
    <property type="entry name" value="AsnB_N"/>
</dbReference>
<gene>
    <name evidence="12" type="ORF">GIS00_20815</name>
</gene>
<keyword evidence="5 10" id="KW-0067">ATP-binding</keyword>
<evidence type="ECO:0000256" key="6">
    <source>
        <dbReference type="ARBA" id="ARBA00022888"/>
    </source>
</evidence>
<proteinExistence type="inferred from homology"/>
<dbReference type="NCBIfam" id="TIGR01536">
    <property type="entry name" value="asn_synth_AEB"/>
    <property type="match status" value="1"/>
</dbReference>
<dbReference type="PANTHER" id="PTHR43284:SF1">
    <property type="entry name" value="ASPARAGINE SYNTHETASE"/>
    <property type="match status" value="1"/>
</dbReference>
<evidence type="ECO:0000256" key="1">
    <source>
        <dbReference type="ARBA" id="ARBA00005187"/>
    </source>
</evidence>
<sequence length="597" mass="65422">MCGLSGEIRFDGSAADVTAVDAISCTQHPRGPDGQGLWTNGPVALAHRRLSIIDLTDAGAQPMIDAELGLTAVFNGCIYNYRELREELTGYGYRFFSHSDTEVVLKAYHRWGTDFVQHFKGMFALAVLERGSGRLVLARDRLGIKPLYLHRTSQFLRFASTLPALLAGGDVDTSIDPVALQYYMSFHAVVPAPRTILNGIRKLPPATVRVVEPDGAETDTLYWTPSHARQERFTGLSATDWQDLVLDSLRTAVRRRMVADVPVGVLLSGGIDSSLIVGLLAEEGQRDLKTFSIGFERVGDLVGDEFEYSDIVAQRFGTDHHQLMIPSSSVLAGIDGALGAMSEPMVSHDCVAFYLLSQQVSQHVKVVQSGQGADEVLAGYEWYPPLAGVPDADVDRAVATYSAHFVDRPHAELAGILHPDRMLADDHAGTLVREHFSAPGADGALDRALRLDSLIMLVDDPVKRVDNMTMAWGLEARTPFLDHEFVELAAAVPPELKLAQSGKGVLKEAARAVVPSAVIDRTKGHFPVPAIISLQGQYLDLVRDTLRAADAKERSLFRPEYLDRLLAAPNTHRTTLGSNQLWQVALLEMWLQRHGIR</sequence>
<feature type="binding site" evidence="10">
    <location>
        <position position="266"/>
    </location>
    <ligand>
        <name>ATP</name>
        <dbReference type="ChEBI" id="CHEBI:30616"/>
    </ligand>
</feature>
<keyword evidence="7 9" id="KW-0315">Glutamine amidotransferase</keyword>
<evidence type="ECO:0000259" key="11">
    <source>
        <dbReference type="PROSITE" id="PS51278"/>
    </source>
</evidence>
<dbReference type="PANTHER" id="PTHR43284">
    <property type="entry name" value="ASPARAGINE SYNTHETASE (GLUTAMINE-HYDROLYZING)"/>
    <property type="match status" value="1"/>
</dbReference>
<dbReference type="PIRSF" id="PIRSF001589">
    <property type="entry name" value="Asn_synthetase_glu-h"/>
    <property type="match status" value="1"/>
</dbReference>
<dbReference type="Pfam" id="PF00733">
    <property type="entry name" value="Asn_synthase"/>
    <property type="match status" value="1"/>
</dbReference>
<comment type="pathway">
    <text evidence="1">Amino-acid biosynthesis; L-asparagine biosynthesis; L-asparagine from L-aspartate (L-Gln route): step 1/1.</text>
</comment>
<dbReference type="GO" id="GO:0016740">
    <property type="term" value="F:transferase activity"/>
    <property type="evidence" value="ECO:0007669"/>
    <property type="project" value="UniProtKB-KW"/>
</dbReference>